<dbReference type="PANTHER" id="PTHR23092">
    <property type="entry name" value="POLY(A) RNA POLYMERASE"/>
    <property type="match status" value="1"/>
</dbReference>
<keyword evidence="4" id="KW-0460">Magnesium</keyword>
<evidence type="ECO:0000259" key="8">
    <source>
        <dbReference type="Pfam" id="PF22600"/>
    </source>
</evidence>
<dbReference type="SUPFAM" id="SSF81631">
    <property type="entry name" value="PAP/OAS1 substrate-binding domain"/>
    <property type="match status" value="1"/>
</dbReference>
<dbReference type="GO" id="GO:0043634">
    <property type="term" value="P:polyadenylation-dependent ncRNA catabolic process"/>
    <property type="evidence" value="ECO:0007669"/>
    <property type="project" value="TreeGrafter"/>
</dbReference>
<dbReference type="InterPro" id="IPR002058">
    <property type="entry name" value="PAP_assoc"/>
</dbReference>
<dbReference type="GO" id="GO:0031499">
    <property type="term" value="C:TRAMP complex"/>
    <property type="evidence" value="ECO:0007669"/>
    <property type="project" value="TreeGrafter"/>
</dbReference>
<evidence type="ECO:0000313" key="9">
    <source>
        <dbReference type="EMBL" id="KAF5377331.1"/>
    </source>
</evidence>
<dbReference type="InterPro" id="IPR019446">
    <property type="entry name" value="BMT5-like"/>
</dbReference>
<dbReference type="GO" id="GO:0046872">
    <property type="term" value="F:metal ion binding"/>
    <property type="evidence" value="ECO:0007669"/>
    <property type="project" value="UniProtKB-KW"/>
</dbReference>
<dbReference type="OrthoDB" id="273345at2759"/>
<comment type="similarity">
    <text evidence="1">Belongs to the DNA polymerase type-B-like family.</text>
</comment>
<proteinExistence type="inferred from homology"/>
<dbReference type="Pfam" id="PF22600">
    <property type="entry name" value="MTPAP-like_central"/>
    <property type="match status" value="1"/>
</dbReference>
<dbReference type="InterPro" id="IPR043519">
    <property type="entry name" value="NT_sf"/>
</dbReference>
<accession>A0A8H5M1M2</accession>
<dbReference type="GO" id="GO:0010605">
    <property type="term" value="P:negative regulation of macromolecule metabolic process"/>
    <property type="evidence" value="ECO:0007669"/>
    <property type="project" value="UniProtKB-ARBA"/>
</dbReference>
<sequence>MGSGKSLKNALQAHQNRIKAKEKATHAAQIAEQKARRVSGGRPSPGRKARPKGPSIKRWTIPFQPTDTILLIGEGNFSFARALARCSTSRIELAHLVNFPSKNITATAYDSEEEVYSKYPEAKDIVSTLRERGVEVLFSVDAAKLEWTAGLKGRTWSKIVWNFPHAGKGIDDQDRNILSNQILIRGFLHSAAKFLKKGPVPNITGNKRRMVAAADDDNDNDDEGIQSDIEDENDVTASNRGTVLITLRNVPPYTSWDVPRLAKNPPPPTQGSMSPNPRYAILRSFVFHREMWDGYEHRMTKGSRAHGKGITGGGGEDRTWEFYLSELDDVVGSPTVSRLPNRNDESMQATRLIRFGRQSLAGQTLQCFQPRRLMHYLKPWIKQSGTASRKTVEERLHHDIVDFTAYVQRTSAEVIIYESLFSSLSKTIRQAMRPKTVKRVDQFGSSRIGLGLPGSDLDVVVTTSETDSRLIRKLPFILASHLKRSNVVQSEIRVNHYAPIPIVKCQSVKDLGNISIDISFDNVRDGGPSQGVKVGHAVQSHLNVQPALAPLVLVLKAFLKQRNLGSALTGGLGSYPLIVMIIHFLQLNPTGLPRESIMNPLDKNVHSLGRLLIDFFFYYSAQFPYETAYISVQSAPVIGSAGPSTSTTQPREHGTSEPGEIKEEVIFEPKQSGLKLRADAPWIKSSPNLCKAAIQCLIEPGIDRHRRGTSRIKAVAQEFKEVAAFLVQLQDAKEDILGQIVGLPEEDISHRALIGEIVQRKSTTNSSHRNNSKRPHPDESNTKKDERRVIRRTEGKFEPRFRAQ</sequence>
<feature type="compositionally biased region" description="Basic and acidic residues" evidence="5">
    <location>
        <begin position="775"/>
        <end position="804"/>
    </location>
</feature>
<evidence type="ECO:0000256" key="4">
    <source>
        <dbReference type="ARBA" id="ARBA00022842"/>
    </source>
</evidence>
<evidence type="ECO:0000313" key="10">
    <source>
        <dbReference type="Proteomes" id="UP000518752"/>
    </source>
</evidence>
<dbReference type="InterPro" id="IPR045862">
    <property type="entry name" value="Trf4-like"/>
</dbReference>
<reference evidence="9 10" key="1">
    <citation type="journal article" date="2020" name="ISME J.">
        <title>Uncovering the hidden diversity of litter-decomposition mechanisms in mushroom-forming fungi.</title>
        <authorList>
            <person name="Floudas D."/>
            <person name="Bentzer J."/>
            <person name="Ahren D."/>
            <person name="Johansson T."/>
            <person name="Persson P."/>
            <person name="Tunlid A."/>
        </authorList>
    </citation>
    <scope>NUCLEOTIDE SEQUENCE [LARGE SCALE GENOMIC DNA]</scope>
    <source>
        <strain evidence="9 10">CBS 406.79</strain>
    </source>
</reference>
<evidence type="ECO:0000259" key="7">
    <source>
        <dbReference type="Pfam" id="PF10354"/>
    </source>
</evidence>
<dbReference type="Gene3D" id="3.30.460.10">
    <property type="entry name" value="Beta Polymerase, domain 2"/>
    <property type="match status" value="1"/>
</dbReference>
<keyword evidence="3" id="KW-0479">Metal-binding</keyword>
<dbReference type="Pfam" id="PF10354">
    <property type="entry name" value="BMT5-like"/>
    <property type="match status" value="1"/>
</dbReference>
<feature type="domain" description="Poly(A) RNA polymerase mitochondrial-like central palm" evidence="8">
    <location>
        <begin position="396"/>
        <end position="523"/>
    </location>
</feature>
<dbReference type="GO" id="GO:0005730">
    <property type="term" value="C:nucleolus"/>
    <property type="evidence" value="ECO:0007669"/>
    <property type="project" value="TreeGrafter"/>
</dbReference>
<protein>
    <recommendedName>
        <fullName evidence="2">polynucleotide adenylyltransferase</fullName>
        <ecNumber evidence="2">2.7.7.19</ecNumber>
    </recommendedName>
</protein>
<keyword evidence="10" id="KW-1185">Reference proteome</keyword>
<organism evidence="9 10">
    <name type="scientific">Collybiopsis confluens</name>
    <dbReference type="NCBI Taxonomy" id="2823264"/>
    <lineage>
        <taxon>Eukaryota</taxon>
        <taxon>Fungi</taxon>
        <taxon>Dikarya</taxon>
        <taxon>Basidiomycota</taxon>
        <taxon>Agaricomycotina</taxon>
        <taxon>Agaricomycetes</taxon>
        <taxon>Agaricomycetidae</taxon>
        <taxon>Agaricales</taxon>
        <taxon>Marasmiineae</taxon>
        <taxon>Omphalotaceae</taxon>
        <taxon>Collybiopsis</taxon>
    </lineage>
</organism>
<dbReference type="GO" id="GO:1990817">
    <property type="term" value="F:poly(A) RNA polymerase activity"/>
    <property type="evidence" value="ECO:0007669"/>
    <property type="project" value="UniProtKB-EC"/>
</dbReference>
<dbReference type="PANTHER" id="PTHR23092:SF15">
    <property type="entry name" value="INACTIVE NON-CANONICAL POLY(A) RNA POLYMERASE PROTEIN TRF4-2-RELATED"/>
    <property type="match status" value="1"/>
</dbReference>
<dbReference type="Proteomes" id="UP000518752">
    <property type="component" value="Unassembled WGS sequence"/>
</dbReference>
<dbReference type="GO" id="GO:0070042">
    <property type="term" value="F:rRNA (uridine-N3-)-methyltransferase activity"/>
    <property type="evidence" value="ECO:0007669"/>
    <property type="project" value="InterPro"/>
</dbReference>
<dbReference type="GO" id="GO:0003729">
    <property type="term" value="F:mRNA binding"/>
    <property type="evidence" value="ECO:0007669"/>
    <property type="project" value="TreeGrafter"/>
</dbReference>
<gene>
    <name evidence="9" type="ORF">D9757_008004</name>
</gene>
<feature type="domain" description="25S rRNA (uridine-N(3))-methyltransferase BMT5-like" evidence="7">
    <location>
        <begin position="70"/>
        <end position="298"/>
    </location>
</feature>
<dbReference type="EC" id="2.7.7.19" evidence="2"/>
<dbReference type="CDD" id="cd05402">
    <property type="entry name" value="NT_PAP_TUTase"/>
    <property type="match status" value="1"/>
</dbReference>
<dbReference type="SUPFAM" id="SSF81301">
    <property type="entry name" value="Nucleotidyltransferase"/>
    <property type="match status" value="1"/>
</dbReference>
<dbReference type="EMBL" id="JAACJN010000084">
    <property type="protein sequence ID" value="KAF5377331.1"/>
    <property type="molecule type" value="Genomic_DNA"/>
</dbReference>
<dbReference type="Pfam" id="PF03828">
    <property type="entry name" value="PAP_assoc"/>
    <property type="match status" value="1"/>
</dbReference>
<dbReference type="InterPro" id="IPR054708">
    <property type="entry name" value="MTPAP-like_central"/>
</dbReference>
<feature type="compositionally biased region" description="Polar residues" evidence="5">
    <location>
        <begin position="760"/>
        <end position="769"/>
    </location>
</feature>
<dbReference type="GO" id="GO:0070475">
    <property type="term" value="P:rRNA base methylation"/>
    <property type="evidence" value="ECO:0007669"/>
    <property type="project" value="InterPro"/>
</dbReference>
<dbReference type="Gene3D" id="1.10.1410.10">
    <property type="match status" value="1"/>
</dbReference>
<evidence type="ECO:0000256" key="3">
    <source>
        <dbReference type="ARBA" id="ARBA00022723"/>
    </source>
</evidence>
<comment type="caution">
    <text evidence="9">The sequence shown here is derived from an EMBL/GenBank/DDBJ whole genome shotgun (WGS) entry which is preliminary data.</text>
</comment>
<dbReference type="AlphaFoldDB" id="A0A8H5M1M2"/>
<feature type="domain" description="PAP-associated" evidence="6">
    <location>
        <begin position="607"/>
        <end position="635"/>
    </location>
</feature>
<feature type="region of interest" description="Disordered" evidence="5">
    <location>
        <begin position="759"/>
        <end position="804"/>
    </location>
</feature>
<name>A0A8H5M1M2_9AGAR</name>
<evidence type="ECO:0000259" key="6">
    <source>
        <dbReference type="Pfam" id="PF03828"/>
    </source>
</evidence>
<feature type="region of interest" description="Disordered" evidence="5">
    <location>
        <begin position="640"/>
        <end position="659"/>
    </location>
</feature>
<feature type="region of interest" description="Disordered" evidence="5">
    <location>
        <begin position="1"/>
        <end position="57"/>
    </location>
</feature>
<feature type="compositionally biased region" description="Basic and acidic residues" evidence="5">
    <location>
        <begin position="650"/>
        <end position="659"/>
    </location>
</feature>
<dbReference type="GO" id="GO:0031123">
    <property type="term" value="P:RNA 3'-end processing"/>
    <property type="evidence" value="ECO:0007669"/>
    <property type="project" value="TreeGrafter"/>
</dbReference>
<evidence type="ECO:0000256" key="5">
    <source>
        <dbReference type="SAM" id="MobiDB-lite"/>
    </source>
</evidence>
<evidence type="ECO:0000256" key="2">
    <source>
        <dbReference type="ARBA" id="ARBA00012388"/>
    </source>
</evidence>
<evidence type="ECO:0000256" key="1">
    <source>
        <dbReference type="ARBA" id="ARBA00008593"/>
    </source>
</evidence>